<evidence type="ECO:0000256" key="1">
    <source>
        <dbReference type="SAM" id="Coils"/>
    </source>
</evidence>
<name>A0A0W0YWB7_LEGSP</name>
<dbReference type="AlphaFoldDB" id="A0A0W0YWB7"/>
<feature type="domain" description="WipA alpha-helical hairpin" evidence="2">
    <location>
        <begin position="59"/>
        <end position="163"/>
    </location>
</feature>
<feature type="coiled-coil region" evidence="1">
    <location>
        <begin position="85"/>
        <end position="144"/>
    </location>
</feature>
<dbReference type="Pfam" id="PF21663">
    <property type="entry name" value="WipA_Phos"/>
    <property type="match status" value="1"/>
</dbReference>
<dbReference type="GO" id="GO:0016791">
    <property type="term" value="F:phosphatase activity"/>
    <property type="evidence" value="ECO:0007669"/>
    <property type="project" value="InterPro"/>
</dbReference>
<sequence>MSNRLINKNIDIYSYPDFLEGHSGSLTLGDLHGNTVKLLHFLFRHRIIRFKKEIANVRDAYQRFVFIYEQYGDIIEQYQENRTLLQFAQIKKANIKEKLAGIEKQLSLGVTPDRPQYQSLIHRYQQATADLQTALENEKNLQGKLLEPKDKLLHLVAQFHQFMESLEIHDHKALIRLLGDEVSDRGFCDYFTLKILDFLHQNQIKKHDTISNHGCEFIYAYEKFLQGDEWKPMGNIPDFQITSFWGLKILLEQGIVTVNELNQLIDGYKSDLKIIDYTISEEGITLFSHAPIRLDTIQLLASRLGVVYDDATKEGLAETIEQINNQFQSYINNNIIHTLFHNDQIADKTNMSEEERAAYPLIYLIWNRWNQDKETSDARPQCHNGYTVTYVHGHDSFQSRLPYVHNLDTLCGKEARKTEEKKINNVFQFLKENRYKEVDKRDAEFYLRNVLRYKVLDSDEFGLQAQYRADAKSGNTSSARDCNGSLKQLSRLGKPVGEQDITALDRTVQTTTVRPCHETTSHAEDKGVYKAIPGITLPRAFK</sequence>
<feature type="domain" description="WipA-like phosphatase" evidence="3">
    <location>
        <begin position="174"/>
        <end position="413"/>
    </location>
</feature>
<dbReference type="InterPro" id="IPR048526">
    <property type="entry name" value="WipA_N"/>
</dbReference>
<accession>A0A0W0YWB7</accession>
<dbReference type="NCBIfam" id="NF043030">
    <property type="entry name" value="T4SS_Wip"/>
    <property type="match status" value="1"/>
</dbReference>
<evidence type="ECO:0000313" key="4">
    <source>
        <dbReference type="EMBL" id="KTD61144.1"/>
    </source>
</evidence>
<dbReference type="OrthoDB" id="5654315at2"/>
<dbReference type="RefSeq" id="WP_065238440.1">
    <property type="nucleotide sequence ID" value="NZ_CAAAII010000012.1"/>
</dbReference>
<protein>
    <submittedName>
        <fullName evidence="4">Substrate of the Dot/Icm secretion system</fullName>
    </submittedName>
</protein>
<dbReference type="Proteomes" id="UP000054877">
    <property type="component" value="Unassembled WGS sequence"/>
</dbReference>
<keyword evidence="1" id="KW-0175">Coiled coil</keyword>
<gene>
    <name evidence="4" type="primary">wipA_2</name>
    <name evidence="4" type="ORF">Lspi_2764</name>
</gene>
<organism evidence="4 5">
    <name type="scientific">Legionella spiritensis</name>
    <dbReference type="NCBI Taxonomy" id="452"/>
    <lineage>
        <taxon>Bacteria</taxon>
        <taxon>Pseudomonadati</taxon>
        <taxon>Pseudomonadota</taxon>
        <taxon>Gammaproteobacteria</taxon>
        <taxon>Legionellales</taxon>
        <taxon>Legionellaceae</taxon>
        <taxon>Legionella</taxon>
    </lineage>
</organism>
<dbReference type="InterPro" id="IPR048521">
    <property type="entry name" value="WipA_Phos"/>
</dbReference>
<evidence type="ECO:0000313" key="5">
    <source>
        <dbReference type="Proteomes" id="UP000054877"/>
    </source>
</evidence>
<dbReference type="PATRIC" id="fig|452.5.peg.3059"/>
<proteinExistence type="predicted"/>
<dbReference type="Pfam" id="PF21662">
    <property type="entry name" value="WipA_N"/>
    <property type="match status" value="1"/>
</dbReference>
<evidence type="ECO:0000259" key="3">
    <source>
        <dbReference type="Pfam" id="PF21663"/>
    </source>
</evidence>
<comment type="caution">
    <text evidence="4">The sequence shown here is derived from an EMBL/GenBank/DDBJ whole genome shotgun (WGS) entry which is preliminary data.</text>
</comment>
<dbReference type="EMBL" id="LNYX01000034">
    <property type="protein sequence ID" value="KTD61144.1"/>
    <property type="molecule type" value="Genomic_DNA"/>
</dbReference>
<reference evidence="4 5" key="1">
    <citation type="submission" date="2015-11" db="EMBL/GenBank/DDBJ databases">
        <title>Genomic analysis of 38 Legionella species identifies large and diverse effector repertoires.</title>
        <authorList>
            <person name="Burstein D."/>
            <person name="Amaro F."/>
            <person name="Zusman T."/>
            <person name="Lifshitz Z."/>
            <person name="Cohen O."/>
            <person name="Gilbert J.A."/>
            <person name="Pupko T."/>
            <person name="Shuman H.A."/>
            <person name="Segal G."/>
        </authorList>
    </citation>
    <scope>NUCLEOTIDE SEQUENCE [LARGE SCALE GENOMIC DNA]</scope>
    <source>
        <strain evidence="4 5">Mt.St.Helens-9</strain>
    </source>
</reference>
<keyword evidence="5" id="KW-1185">Reference proteome</keyword>
<evidence type="ECO:0000259" key="2">
    <source>
        <dbReference type="Pfam" id="PF21662"/>
    </source>
</evidence>